<accession>A0ABU1B9K1</accession>
<evidence type="ECO:0000313" key="1">
    <source>
        <dbReference type="EMBL" id="MDQ9090481.1"/>
    </source>
</evidence>
<organism evidence="1 2">
    <name type="scientific">Pseudoalteromonas haloplanktis</name>
    <name type="common">Alteromonas haloplanktis</name>
    <dbReference type="NCBI Taxonomy" id="228"/>
    <lineage>
        <taxon>Bacteria</taxon>
        <taxon>Pseudomonadati</taxon>
        <taxon>Pseudomonadota</taxon>
        <taxon>Gammaproteobacteria</taxon>
        <taxon>Alteromonadales</taxon>
        <taxon>Pseudoalteromonadaceae</taxon>
        <taxon>Pseudoalteromonas</taxon>
    </lineage>
</organism>
<comment type="caution">
    <text evidence="1">The sequence shown here is derived from an EMBL/GenBank/DDBJ whole genome shotgun (WGS) entry which is preliminary data.</text>
</comment>
<evidence type="ECO:0008006" key="3">
    <source>
        <dbReference type="Google" id="ProtNLM"/>
    </source>
</evidence>
<dbReference type="Proteomes" id="UP001226574">
    <property type="component" value="Unassembled WGS sequence"/>
</dbReference>
<evidence type="ECO:0000313" key="2">
    <source>
        <dbReference type="Proteomes" id="UP001226574"/>
    </source>
</evidence>
<dbReference type="RefSeq" id="WP_309038345.1">
    <property type="nucleotide sequence ID" value="NZ_JAVIFY010000002.1"/>
</dbReference>
<gene>
    <name evidence="1" type="ORF">RC083_02615</name>
</gene>
<proteinExistence type="predicted"/>
<name>A0ABU1B9K1_PSEHA</name>
<reference evidence="1 2" key="1">
    <citation type="submission" date="2023-08" db="EMBL/GenBank/DDBJ databases">
        <title>Pseudoalteromonas haloplanktis LL1 genome.</title>
        <authorList>
            <person name="Wu S."/>
        </authorList>
    </citation>
    <scope>NUCLEOTIDE SEQUENCE [LARGE SCALE GENOMIC DNA]</scope>
    <source>
        <strain evidence="1 2">LL1</strain>
    </source>
</reference>
<dbReference type="EMBL" id="JAVIFY010000002">
    <property type="protein sequence ID" value="MDQ9090481.1"/>
    <property type="molecule type" value="Genomic_DNA"/>
</dbReference>
<sequence length="128" mass="14426">MLATQLLNDIKHQLTAPMMLSELMQEHNKLIKQLEWLPEQLALFLAVLPEFTVTQLESGETQISMGKVEITLDLALESLLKEANKPLPTDKLIQQLKEFKTSGPQLLAIAKRHPNMNVIGGRAILYRA</sequence>
<keyword evidence="2" id="KW-1185">Reference proteome</keyword>
<protein>
    <recommendedName>
        <fullName evidence="3">Orphan protein</fullName>
    </recommendedName>
</protein>